<organism evidence="2 3">
    <name type="scientific">Aureobasidium melanogenum</name>
    <name type="common">Aureobasidium pullulans var. melanogenum</name>
    <dbReference type="NCBI Taxonomy" id="46634"/>
    <lineage>
        <taxon>Eukaryota</taxon>
        <taxon>Fungi</taxon>
        <taxon>Dikarya</taxon>
        <taxon>Ascomycota</taxon>
        <taxon>Pezizomycotina</taxon>
        <taxon>Dothideomycetes</taxon>
        <taxon>Dothideomycetidae</taxon>
        <taxon>Dothideales</taxon>
        <taxon>Saccotheciaceae</taxon>
        <taxon>Aureobasidium</taxon>
    </lineage>
</organism>
<reference evidence="2" key="1">
    <citation type="journal article" date="2021" name="J Fungi (Basel)">
        <title>Virulence traits and population genomics of the black yeast Aureobasidium melanogenum.</title>
        <authorList>
            <person name="Cernosa A."/>
            <person name="Sun X."/>
            <person name="Gostincar C."/>
            <person name="Fang C."/>
            <person name="Gunde-Cimerman N."/>
            <person name="Song Z."/>
        </authorList>
    </citation>
    <scope>NUCLEOTIDE SEQUENCE</scope>
    <source>
        <strain evidence="2">EXF-9298</strain>
    </source>
</reference>
<dbReference type="EMBL" id="JAHFXS010006028">
    <property type="protein sequence ID" value="KAG9935859.1"/>
    <property type="molecule type" value="Genomic_DNA"/>
</dbReference>
<proteinExistence type="predicted"/>
<gene>
    <name evidence="2" type="ORF">KCU98_g19909</name>
</gene>
<feature type="non-terminal residue" evidence="2">
    <location>
        <position position="309"/>
    </location>
</feature>
<keyword evidence="3" id="KW-1185">Reference proteome</keyword>
<reference evidence="2" key="2">
    <citation type="submission" date="2021-08" db="EMBL/GenBank/DDBJ databases">
        <authorList>
            <person name="Gostincar C."/>
            <person name="Sun X."/>
            <person name="Song Z."/>
            <person name="Gunde-Cimerman N."/>
        </authorList>
    </citation>
    <scope>NUCLEOTIDE SEQUENCE</scope>
    <source>
        <strain evidence="2">EXF-9298</strain>
    </source>
</reference>
<evidence type="ECO:0000256" key="1">
    <source>
        <dbReference type="SAM" id="MobiDB-lite"/>
    </source>
</evidence>
<protein>
    <submittedName>
        <fullName evidence="2">Uncharacterized protein</fullName>
    </submittedName>
</protein>
<sequence length="309" mass="35768">MLSLVSRCSPRFHSSYTPIACIPNLLVSRFCISHRRPSASSAASTTNPSQDDIKRKSRNEAFKARYPNDPEHREKTKAQQLARANTRYASDPEYRANYRARQNASRNARYANDPEYRANHLARQNASRNARYINDPEYRARTIAQVTAWHRARYASDPTYRAAILAKSSAQYKSDAQKRKTRRATVAASMAKLSLAAREKYRQQNSLAKLQQYHNDFISKQRVNLRAWICRKVSKQELMWRTHEVELNANEVTHTCSGPKCGYEKKLKLWMRRKGSDPALYDCFKCFTSDWVPEKVLPIGYEHKVWGAS</sequence>
<feature type="region of interest" description="Disordered" evidence="1">
    <location>
        <begin position="37"/>
        <end position="58"/>
    </location>
</feature>
<dbReference type="AlphaFoldDB" id="A0A9P8JJT9"/>
<accession>A0A9P8JJT9</accession>
<evidence type="ECO:0000313" key="2">
    <source>
        <dbReference type="EMBL" id="KAG9935859.1"/>
    </source>
</evidence>
<dbReference type="Proteomes" id="UP000729357">
    <property type="component" value="Unassembled WGS sequence"/>
</dbReference>
<evidence type="ECO:0000313" key="3">
    <source>
        <dbReference type="Proteomes" id="UP000729357"/>
    </source>
</evidence>
<comment type="caution">
    <text evidence="2">The sequence shown here is derived from an EMBL/GenBank/DDBJ whole genome shotgun (WGS) entry which is preliminary data.</text>
</comment>
<name>A0A9P8JJT9_AURME</name>